<comment type="similarity">
    <text evidence="1">Belongs to the carbon-nitrogen hydrolase superfamily. Nitrilase family.</text>
</comment>
<dbReference type="InterPro" id="IPR000132">
    <property type="entry name" value="Nitrilase/CN_hydratase_CS"/>
</dbReference>
<evidence type="ECO:0000313" key="5">
    <source>
        <dbReference type="Proteomes" id="UP000557392"/>
    </source>
</evidence>
<accession>A0A7W6JW56</accession>
<dbReference type="Proteomes" id="UP000557392">
    <property type="component" value="Unassembled WGS sequence"/>
</dbReference>
<dbReference type="GO" id="GO:0000257">
    <property type="term" value="F:nitrilase activity"/>
    <property type="evidence" value="ECO:0007669"/>
    <property type="project" value="UniProtKB-ARBA"/>
</dbReference>
<evidence type="ECO:0000256" key="2">
    <source>
        <dbReference type="PROSITE-ProRule" id="PRU10139"/>
    </source>
</evidence>
<dbReference type="Gene3D" id="3.60.110.10">
    <property type="entry name" value="Carbon-nitrogen hydrolase"/>
    <property type="match status" value="1"/>
</dbReference>
<proteinExistence type="inferred from homology"/>
<reference evidence="4 5" key="1">
    <citation type="submission" date="2020-08" db="EMBL/GenBank/DDBJ databases">
        <title>Genomic Encyclopedia of Type Strains, Phase IV (KMG-IV): sequencing the most valuable type-strain genomes for metagenomic binning, comparative biology and taxonomic classification.</title>
        <authorList>
            <person name="Goeker M."/>
        </authorList>
    </citation>
    <scope>NUCLEOTIDE SEQUENCE [LARGE SCALE GENOMIC DNA]</scope>
    <source>
        <strain evidence="4 5">DSM 101806</strain>
    </source>
</reference>
<dbReference type="EMBL" id="JACIEH010000003">
    <property type="protein sequence ID" value="MBB4099545.1"/>
    <property type="molecule type" value="Genomic_DNA"/>
</dbReference>
<dbReference type="PANTHER" id="PTHR46044">
    <property type="entry name" value="NITRILASE"/>
    <property type="match status" value="1"/>
</dbReference>
<dbReference type="RefSeq" id="WP_183998936.1">
    <property type="nucleotide sequence ID" value="NZ_JACIEH010000003.1"/>
</dbReference>
<dbReference type="PANTHER" id="PTHR46044:SF1">
    <property type="entry name" value="CN HYDROLASE DOMAIN-CONTAINING PROTEIN"/>
    <property type="match status" value="1"/>
</dbReference>
<comment type="caution">
    <text evidence="4">The sequence shown here is derived from an EMBL/GenBank/DDBJ whole genome shotgun (WGS) entry which is preliminary data.</text>
</comment>
<keyword evidence="4" id="KW-0378">Hydrolase</keyword>
<dbReference type="InterPro" id="IPR003010">
    <property type="entry name" value="C-N_Hydrolase"/>
</dbReference>
<evidence type="ECO:0000259" key="3">
    <source>
        <dbReference type="PROSITE" id="PS50263"/>
    </source>
</evidence>
<gene>
    <name evidence="4" type="ORF">GGR46_003117</name>
</gene>
<dbReference type="Pfam" id="PF00795">
    <property type="entry name" value="CN_hydrolase"/>
    <property type="match status" value="1"/>
</dbReference>
<feature type="active site" description="Proton acceptor" evidence="2">
    <location>
        <position position="45"/>
    </location>
</feature>
<name>A0A7W6JW56_9SPHN</name>
<dbReference type="InterPro" id="IPR036526">
    <property type="entry name" value="C-N_Hydrolase_sf"/>
</dbReference>
<feature type="domain" description="CN hydrolase" evidence="3">
    <location>
        <begin position="5"/>
        <end position="280"/>
    </location>
</feature>
<evidence type="ECO:0000313" key="4">
    <source>
        <dbReference type="EMBL" id="MBB4099545.1"/>
    </source>
</evidence>
<evidence type="ECO:0000256" key="1">
    <source>
        <dbReference type="ARBA" id="ARBA00008129"/>
    </source>
</evidence>
<dbReference type="AlphaFoldDB" id="A0A7W6JW56"/>
<dbReference type="PROSITE" id="PS00920">
    <property type="entry name" value="NITRIL_CHT_1"/>
    <property type="match status" value="1"/>
</dbReference>
<organism evidence="4 5">
    <name type="scientific">Sphingomonas kyeonggiensis</name>
    <dbReference type="NCBI Taxonomy" id="1268553"/>
    <lineage>
        <taxon>Bacteria</taxon>
        <taxon>Pseudomonadati</taxon>
        <taxon>Pseudomonadota</taxon>
        <taxon>Alphaproteobacteria</taxon>
        <taxon>Sphingomonadales</taxon>
        <taxon>Sphingomonadaceae</taxon>
        <taxon>Sphingomonas</taxon>
    </lineage>
</organism>
<sequence>MTKKLKVAIVQDSPVPLAIGAGLDRAIAKAREAIEKGARVIAFGEGFLGGYPAWLEHIAPARLWDHPGTRELHALLLDQAIRGDDPRFQPLQWTVDIADVAVSIGGYERVRQSLYATQFLFRPKAPVLRHRKLILTPAEKLMLGRGDGSTLGLHTAPWGKIGQLASTEHWMPLARAAMHHEGETVHVAAWPQVTDIAMLASAHYAYEGRAFVLAAGTIQYKQELIAGYEKAGGDGSARKLLDRLPDGQIQRGHSAILAPDGVVIAQAGTAPELLIAEIDLDEVDRGLATMDVDGAQARHDVFELSVDRRERAGIVDKDESEAA</sequence>
<dbReference type="SUPFAM" id="SSF56317">
    <property type="entry name" value="Carbon-nitrogen hydrolase"/>
    <property type="match status" value="1"/>
</dbReference>
<dbReference type="PROSITE" id="PS50263">
    <property type="entry name" value="CN_HYDROLASE"/>
    <property type="match status" value="1"/>
</dbReference>
<keyword evidence="5" id="KW-1185">Reference proteome</keyword>
<protein>
    <submittedName>
        <fullName evidence="4">Putative amidohydrolase</fullName>
    </submittedName>
</protein>
<dbReference type="InterPro" id="IPR044149">
    <property type="entry name" value="Nitrilases_CHs"/>
</dbReference>